<dbReference type="PANTHER" id="PTHR31749">
    <property type="entry name" value="KINETOCHORE-ASSOCIATED PROTEIN NSL1 HOMOLOG"/>
    <property type="match status" value="1"/>
</dbReference>
<dbReference type="STRING" id="402676.B6K040"/>
<organism evidence="1 3">
    <name type="scientific">Schizosaccharomyces japonicus (strain yFS275 / FY16936)</name>
    <name type="common">Fission yeast</name>
    <dbReference type="NCBI Taxonomy" id="402676"/>
    <lineage>
        <taxon>Eukaryota</taxon>
        <taxon>Fungi</taxon>
        <taxon>Dikarya</taxon>
        <taxon>Ascomycota</taxon>
        <taxon>Taphrinomycotina</taxon>
        <taxon>Schizosaccharomycetes</taxon>
        <taxon>Schizosaccharomycetales</taxon>
        <taxon>Schizosaccharomycetaceae</taxon>
        <taxon>Schizosaccharomyces</taxon>
    </lineage>
</organism>
<dbReference type="GeneID" id="7048379"/>
<dbReference type="Proteomes" id="UP000001744">
    <property type="component" value="Unassembled WGS sequence"/>
</dbReference>
<evidence type="ECO:0000313" key="1">
    <source>
        <dbReference type="EMBL" id="EEB06190.2"/>
    </source>
</evidence>
<reference evidence="1 3" key="1">
    <citation type="journal article" date="2011" name="Science">
        <title>Comparative functional genomics of the fission yeasts.</title>
        <authorList>
            <person name="Rhind N."/>
            <person name="Chen Z."/>
            <person name="Yassour M."/>
            <person name="Thompson D.A."/>
            <person name="Haas B.J."/>
            <person name="Habib N."/>
            <person name="Wapinski I."/>
            <person name="Roy S."/>
            <person name="Lin M.F."/>
            <person name="Heiman D.I."/>
            <person name="Young S.K."/>
            <person name="Furuya K."/>
            <person name="Guo Y."/>
            <person name="Pidoux A."/>
            <person name="Chen H.M."/>
            <person name="Robbertse B."/>
            <person name="Goldberg J.M."/>
            <person name="Aoki K."/>
            <person name="Bayne E.H."/>
            <person name="Berlin A.M."/>
            <person name="Desjardins C.A."/>
            <person name="Dobbs E."/>
            <person name="Dukaj L."/>
            <person name="Fan L."/>
            <person name="FitzGerald M.G."/>
            <person name="French C."/>
            <person name="Gujja S."/>
            <person name="Hansen K."/>
            <person name="Keifenheim D."/>
            <person name="Levin J.Z."/>
            <person name="Mosher R.A."/>
            <person name="Mueller C.A."/>
            <person name="Pfiffner J."/>
            <person name="Priest M."/>
            <person name="Russ C."/>
            <person name="Smialowska A."/>
            <person name="Swoboda P."/>
            <person name="Sykes S.M."/>
            <person name="Vaughn M."/>
            <person name="Vengrova S."/>
            <person name="Yoder R."/>
            <person name="Zeng Q."/>
            <person name="Allshire R."/>
            <person name="Baulcombe D."/>
            <person name="Birren B.W."/>
            <person name="Brown W."/>
            <person name="Ekwall K."/>
            <person name="Kellis M."/>
            <person name="Leatherwood J."/>
            <person name="Levin H."/>
            <person name="Margalit H."/>
            <person name="Martienssen R."/>
            <person name="Nieduszynski C.A."/>
            <person name="Spatafora J.W."/>
            <person name="Friedman N."/>
            <person name="Dalgaard J.Z."/>
            <person name="Baumann P."/>
            <person name="Niki H."/>
            <person name="Regev A."/>
            <person name="Nusbaum C."/>
        </authorList>
    </citation>
    <scope>NUCLEOTIDE SEQUENCE [LARGE SCALE GENOMIC DNA]</scope>
    <source>
        <strain evidence="3">yFS275 / FY16936</strain>
    </source>
</reference>
<dbReference type="GO" id="GO:0000070">
    <property type="term" value="P:mitotic sister chromatid segregation"/>
    <property type="evidence" value="ECO:0007669"/>
    <property type="project" value="InterPro"/>
</dbReference>
<accession>B6K040</accession>
<dbReference type="RefSeq" id="XP_002172483.2">
    <property type="nucleotide sequence ID" value="XM_002172447.2"/>
</dbReference>
<dbReference type="eggNOG" id="ENOG502SA1D">
    <property type="taxonomic scope" value="Eukaryota"/>
</dbReference>
<proteinExistence type="predicted"/>
<gene>
    <name evidence="2" type="primary">mis14</name>
    <name evidence="1" type="ORF">SJAG_01228</name>
</gene>
<keyword evidence="3" id="KW-1185">Reference proteome</keyword>
<protein>
    <submittedName>
        <fullName evidence="1">Kinetochore protein Mis14</fullName>
    </submittedName>
</protein>
<dbReference type="AlphaFoldDB" id="B6K040"/>
<dbReference type="GO" id="GO:0000444">
    <property type="term" value="C:MIS12/MIND type complex"/>
    <property type="evidence" value="ECO:0000318"/>
    <property type="project" value="GO_Central"/>
</dbReference>
<name>B6K040_SCHJY</name>
<dbReference type="OrthoDB" id="2135762at2759"/>
<sequence>MSEATSLPKIALENVQDFLFIKELLRKKTNEKLELHLPEQASREAGHGEEDVFRKRVKVMINELLNNVYEKMLPNLTINGFEAKDALSDPSVADTIEPFDYSLRAKVQNLYNDLENAHTQIAQYRNRVPDICQKTFANTIKNELEILEKAVSGKQINANEPEQQLHPLETEASNTTGDPFIMTMKQRYLDTLKSVSILSKEIPEVIANLEENLQFPRLMNEEN</sequence>
<dbReference type="HOGENOM" id="CLU_1240755_0_0_1"/>
<dbReference type="VEuPathDB" id="FungiDB:SJAG_01228"/>
<dbReference type="InterPro" id="IPR013950">
    <property type="entry name" value="Mis14/Nsl1"/>
</dbReference>
<evidence type="ECO:0000313" key="3">
    <source>
        <dbReference type="Proteomes" id="UP000001744"/>
    </source>
</evidence>
<dbReference type="Pfam" id="PF08641">
    <property type="entry name" value="Mis14"/>
    <property type="match status" value="1"/>
</dbReference>
<dbReference type="EMBL" id="KE651168">
    <property type="protein sequence ID" value="EEB06190.2"/>
    <property type="molecule type" value="Genomic_DNA"/>
</dbReference>
<dbReference type="JaponicusDB" id="SJAG_01228">
    <property type="gene designation" value="mis14"/>
</dbReference>
<evidence type="ECO:0000313" key="2">
    <source>
        <dbReference type="JaponicusDB" id="SJAG_01228"/>
    </source>
</evidence>
<dbReference type="PANTHER" id="PTHR31749:SF3">
    <property type="entry name" value="KINETOCHORE-ASSOCIATED PROTEIN NSL1 HOMOLOG"/>
    <property type="match status" value="1"/>
</dbReference>
<dbReference type="OMA" id="EVQRNWE"/>